<dbReference type="InterPro" id="IPR020578">
    <property type="entry name" value="Aminotrans_V_PyrdxlP_BS"/>
</dbReference>
<organism evidence="4">
    <name type="scientific">hydrothermal vent metagenome</name>
    <dbReference type="NCBI Taxonomy" id="652676"/>
    <lineage>
        <taxon>unclassified sequences</taxon>
        <taxon>metagenomes</taxon>
        <taxon>ecological metagenomes</taxon>
    </lineage>
</organism>
<dbReference type="PANTHER" id="PTHR43586">
    <property type="entry name" value="CYSTEINE DESULFURASE"/>
    <property type="match status" value="1"/>
</dbReference>
<dbReference type="InterPro" id="IPR015424">
    <property type="entry name" value="PyrdxlP-dep_Trfase"/>
</dbReference>
<feature type="domain" description="Aminotransferase class V" evidence="3">
    <location>
        <begin position="6"/>
        <end position="394"/>
    </location>
</feature>
<proteinExistence type="predicted"/>
<keyword evidence="4" id="KW-0808">Transferase</keyword>
<name>A0A160TV84_9ZZZZ</name>
<dbReference type="InterPro" id="IPR015422">
    <property type="entry name" value="PyrdxlP-dep_Trfase_small"/>
</dbReference>
<keyword evidence="2" id="KW-0663">Pyridoxal phosphate</keyword>
<dbReference type="Gene3D" id="3.90.1150.10">
    <property type="entry name" value="Aspartate Aminotransferase, domain 1"/>
    <property type="match status" value="1"/>
</dbReference>
<dbReference type="PANTHER" id="PTHR43586:SF4">
    <property type="entry name" value="ISOPENICILLIN N EPIMERASE"/>
    <property type="match status" value="1"/>
</dbReference>
<comment type="cofactor">
    <cofactor evidence="1">
        <name>pyridoxal 5'-phosphate</name>
        <dbReference type="ChEBI" id="CHEBI:597326"/>
    </cofactor>
</comment>
<dbReference type="InterPro" id="IPR000192">
    <property type="entry name" value="Aminotrans_V_dom"/>
</dbReference>
<protein>
    <submittedName>
        <fullName evidence="4">Cysteine desulfurase</fullName>
        <ecNumber evidence="4">2.8.1.7</ecNumber>
    </submittedName>
</protein>
<dbReference type="InterPro" id="IPR015421">
    <property type="entry name" value="PyrdxlP-dep_Trfase_major"/>
</dbReference>
<dbReference type="PROSITE" id="PS00595">
    <property type="entry name" value="AA_TRANSFER_CLASS_5"/>
    <property type="match status" value="1"/>
</dbReference>
<dbReference type="Gene3D" id="3.40.640.10">
    <property type="entry name" value="Type I PLP-dependent aspartate aminotransferase-like (Major domain)"/>
    <property type="match status" value="1"/>
</dbReference>
<reference evidence="4" key="1">
    <citation type="submission" date="2015-10" db="EMBL/GenBank/DDBJ databases">
        <authorList>
            <person name="Gilbert D.G."/>
        </authorList>
    </citation>
    <scope>NUCLEOTIDE SEQUENCE</scope>
</reference>
<evidence type="ECO:0000313" key="4">
    <source>
        <dbReference type="EMBL" id="CUS55350.1"/>
    </source>
</evidence>
<evidence type="ECO:0000259" key="3">
    <source>
        <dbReference type="Pfam" id="PF00266"/>
    </source>
</evidence>
<evidence type="ECO:0000256" key="2">
    <source>
        <dbReference type="ARBA" id="ARBA00022898"/>
    </source>
</evidence>
<gene>
    <name evidence="4" type="ORF">MGWOODY_XGa1574</name>
</gene>
<dbReference type="Pfam" id="PF00266">
    <property type="entry name" value="Aminotran_5"/>
    <property type="match status" value="1"/>
</dbReference>
<dbReference type="AlphaFoldDB" id="A0A160TV84"/>
<accession>A0A160TV84</accession>
<sequence length="405" mass="43781">MKDNYYFDNAATTLPKPESVYQFMDKFFRSHGVNPGRSGHELAIEAETMIIQTRRMLGEFFGFGGDSNRVTFSLNATDSMNLALLGLLNSGDHMIITRVEHNAVLRPANHLERDGGVNVSRIAADGQGYIDPEDVRKAITPKTRVVVANHASNVIGSLQNIEAIGKAIKDTQAIFIVDTCQTAGVVAIDMDAWEIDILVFTGHKGLFGPMGIGGMIVREDVDIRPVKTGGTGVNSVSDFHPDEYPHRVEVGTPSIPGIAGLNAAQKWFAELGRSTTGDSTDISSHKAACDAAQQHIHSLENQTTHRLIEAFQDIPGVVIYGPAEKQPRVATLSINIGDLPAEQVGTMLDADYGLCVRAGLHCAPVIHRDQGTLERNGTVRIAPGYFTDDEDIEQAIKGVSELATL</sequence>
<dbReference type="EC" id="2.8.1.7" evidence="4"/>
<dbReference type="EMBL" id="CZRL01000135">
    <property type="protein sequence ID" value="CUS55350.1"/>
    <property type="molecule type" value="Genomic_DNA"/>
</dbReference>
<evidence type="ECO:0000256" key="1">
    <source>
        <dbReference type="ARBA" id="ARBA00001933"/>
    </source>
</evidence>
<dbReference type="GO" id="GO:0031071">
    <property type="term" value="F:cysteine desulfurase activity"/>
    <property type="evidence" value="ECO:0007669"/>
    <property type="project" value="UniProtKB-EC"/>
</dbReference>
<dbReference type="SUPFAM" id="SSF53383">
    <property type="entry name" value="PLP-dependent transferases"/>
    <property type="match status" value="1"/>
</dbReference>